<feature type="transmembrane region" description="Helical" evidence="7">
    <location>
        <begin position="68"/>
        <end position="92"/>
    </location>
</feature>
<dbReference type="SUPFAM" id="SSF50494">
    <property type="entry name" value="Trypsin-like serine proteases"/>
    <property type="match status" value="1"/>
</dbReference>
<dbReference type="Gene3D" id="2.40.10.10">
    <property type="entry name" value="Trypsin-like serine proteases"/>
    <property type="match status" value="1"/>
</dbReference>
<dbReference type="AlphaFoldDB" id="A0A142CQG8"/>
<comment type="subcellular location">
    <subcellularLocation>
        <location evidence="1">Cell membrane</location>
        <topology evidence="1">Multi-pass membrane protein</topology>
    </subcellularLocation>
</comment>
<organism evidence="8">
    <name type="scientific">Escherichia coli</name>
    <dbReference type="NCBI Taxonomy" id="562"/>
    <lineage>
        <taxon>Bacteria</taxon>
        <taxon>Pseudomonadati</taxon>
        <taxon>Pseudomonadota</taxon>
        <taxon>Gammaproteobacteria</taxon>
        <taxon>Enterobacterales</taxon>
        <taxon>Enterobacteriaceae</taxon>
        <taxon>Escherichia</taxon>
    </lineage>
</organism>
<evidence type="ECO:0000256" key="1">
    <source>
        <dbReference type="ARBA" id="ARBA00004651"/>
    </source>
</evidence>
<dbReference type="RefSeq" id="WP_203161985.1">
    <property type="nucleotide sequence ID" value="NZ_MVPL01000214.1"/>
</dbReference>
<evidence type="ECO:0000256" key="6">
    <source>
        <dbReference type="ARBA" id="ARBA00023136"/>
    </source>
</evidence>
<dbReference type="InterPro" id="IPR051539">
    <property type="entry name" value="T4SS-coupling_protein"/>
</dbReference>
<proteinExistence type="inferred from homology"/>
<dbReference type="GO" id="GO:0005886">
    <property type="term" value="C:plasma membrane"/>
    <property type="evidence" value="ECO:0007669"/>
    <property type="project" value="UniProtKB-SubCell"/>
</dbReference>
<feature type="transmembrane region" description="Helical" evidence="7">
    <location>
        <begin position="43"/>
        <end position="62"/>
    </location>
</feature>
<geneLocation type="plasmid" evidence="8">
    <name>pYD786-2</name>
</geneLocation>
<dbReference type="SUPFAM" id="SSF52540">
    <property type="entry name" value="P-loop containing nucleoside triphosphate hydrolases"/>
    <property type="match status" value="1"/>
</dbReference>
<evidence type="ECO:0000256" key="7">
    <source>
        <dbReference type="SAM" id="Phobius"/>
    </source>
</evidence>
<evidence type="ECO:0000256" key="3">
    <source>
        <dbReference type="ARBA" id="ARBA00022475"/>
    </source>
</evidence>
<evidence type="ECO:0000313" key="8">
    <source>
        <dbReference type="EMBL" id="AMQ12813.1"/>
    </source>
</evidence>
<dbReference type="PANTHER" id="PTHR37937:SF1">
    <property type="entry name" value="CONJUGATIVE TRANSFER: DNA TRANSPORT"/>
    <property type="match status" value="1"/>
</dbReference>
<keyword evidence="4 7" id="KW-0812">Transmembrane</keyword>
<dbReference type="InterPro" id="IPR043504">
    <property type="entry name" value="Peptidase_S1_PA_chymotrypsin"/>
</dbReference>
<feature type="transmembrane region" description="Helical" evidence="7">
    <location>
        <begin position="6"/>
        <end position="31"/>
    </location>
</feature>
<dbReference type="InterPro" id="IPR027417">
    <property type="entry name" value="P-loop_NTPase"/>
</dbReference>
<keyword evidence="3" id="KW-1003">Cell membrane</keyword>
<dbReference type="CDD" id="cd01127">
    <property type="entry name" value="TrwB_TraG_TraD_VirD4"/>
    <property type="match status" value="1"/>
</dbReference>
<keyword evidence="8" id="KW-0614">Plasmid</keyword>
<reference evidence="8" key="1">
    <citation type="submission" date="2015-12" db="EMBL/GenBank/DDBJ databases">
        <title>Escherichia coli strain YD786 plasmids pYD786-1 to pYD786-4.</title>
        <authorList>
            <person name="Guo Q."/>
            <person name="McElheny C.L."/>
            <person name="Cooper V.S."/>
            <person name="Stoesser N."/>
            <person name="Doi Y."/>
        </authorList>
    </citation>
    <scope>NUCLEOTIDE SEQUENCE</scope>
    <source>
        <strain evidence="8">YD786</strain>
        <plasmid evidence="8">pYD786-2</plasmid>
    </source>
</reference>
<name>A0A142CQG8_ECOLX</name>
<comment type="similarity">
    <text evidence="2">Belongs to the VirD4/TraG family.</text>
</comment>
<dbReference type="InterPro" id="IPR003688">
    <property type="entry name" value="TraG/VirD4"/>
</dbReference>
<sequence length="334" mass="36262">MRGGRILWGQIAVVITIVLVMTWAATQWVAFRLGFQPQLGAPWFDLAGLPVYYPPAFFWWWFSFDAYAPAIFVEGGIIAVSGGFIAIAAAILMSIIRAREARNIATYGSARWAEDKEIRAAGLLGPDGVVLGRHTQDYLRHDGPEHVLCFAPTRSGKGVGLVVPTLLTWPGSCIVHDIKGENWTLTAGFRAKHGRVLLFDPTNARSSAYNPLLEVRQGEWEVRDVQNIADILVDPEGSLDKRNHWEKTSHSLLVGAILHVLYAEKDKTLAGLDAKMLSPNDFMLVTASVVGGNSGGVVVNTHGEAVSLVSYGSGSYTQTVPIDRALTVAGQLAK</sequence>
<evidence type="ECO:0000256" key="4">
    <source>
        <dbReference type="ARBA" id="ARBA00022692"/>
    </source>
</evidence>
<protein>
    <submittedName>
        <fullName evidence="8">VirD4</fullName>
    </submittedName>
</protein>
<evidence type="ECO:0000256" key="2">
    <source>
        <dbReference type="ARBA" id="ARBA00008806"/>
    </source>
</evidence>
<dbReference type="Pfam" id="PF02534">
    <property type="entry name" value="T4SS-DNA_transf"/>
    <property type="match status" value="1"/>
</dbReference>
<keyword evidence="5 7" id="KW-1133">Transmembrane helix</keyword>
<evidence type="ECO:0000256" key="5">
    <source>
        <dbReference type="ARBA" id="ARBA00022989"/>
    </source>
</evidence>
<dbReference type="PANTHER" id="PTHR37937">
    <property type="entry name" value="CONJUGATIVE TRANSFER: DNA TRANSPORT"/>
    <property type="match status" value="1"/>
</dbReference>
<dbReference type="InterPro" id="IPR009003">
    <property type="entry name" value="Peptidase_S1_PA"/>
</dbReference>
<dbReference type="EMBL" id="KU254579">
    <property type="protein sequence ID" value="AMQ12813.1"/>
    <property type="molecule type" value="Genomic_DNA"/>
</dbReference>
<keyword evidence="6 7" id="KW-0472">Membrane</keyword>
<accession>A0A142CQG8</accession>